<evidence type="ECO:0000256" key="2">
    <source>
        <dbReference type="SAM" id="SignalP"/>
    </source>
</evidence>
<sequence>MKKKLMTSILIASLLMTGVSNPLIYGQEESSNEAESSQEISNESTDSDTASLVDFPEEHSGHFVQEFDLSHHEAKDKVRLWIPYAESNDYQEISNVKIEVSDESVEYQVTEDELGNKMIYVEWPADQKDRKLTYSFDVTRKRVDKPEFKEEEEAIDKEEFAQYLTGSKLVPIGDEMKELSDEISKDDATVEDKVRAIYKWIFDNMVRNDDVIGCGTGDALDSIASLDGKCTDIHSVFIGLARAQGIPSREVFGVRMKDEDGDVTGSQHCWAEYYQPGTGWVAIDVADVLKMVLNKELDKSSPEAKTYYDYYYGNLDPMRVAFSTGRDLTLNPEQEAGPVNQFGYPYAEVDGQALDCYQAEDFGYHFDYQLAE</sequence>
<dbReference type="PANTHER" id="PTHR38339">
    <property type="entry name" value="TRANSGLUTAMINASE DOMAIN PROTEIN"/>
    <property type="match status" value="1"/>
</dbReference>
<feature type="signal peptide" evidence="2">
    <location>
        <begin position="1"/>
        <end position="22"/>
    </location>
</feature>
<dbReference type="InterPro" id="IPR038765">
    <property type="entry name" value="Papain-like_cys_pep_sf"/>
</dbReference>
<organism evidence="4 5">
    <name type="scientific">Facklamia hominis CCUG 36813</name>
    <dbReference type="NCBI Taxonomy" id="883111"/>
    <lineage>
        <taxon>Bacteria</taxon>
        <taxon>Bacillati</taxon>
        <taxon>Bacillota</taxon>
        <taxon>Bacilli</taxon>
        <taxon>Lactobacillales</taxon>
        <taxon>Aerococcaceae</taxon>
        <taxon>Facklamia</taxon>
    </lineage>
</organism>
<dbReference type="PANTHER" id="PTHR38339:SF1">
    <property type="entry name" value="TRANSGLUTAMINASE-LIKE DOMAIN-CONTAINING PROTEIN"/>
    <property type="match status" value="1"/>
</dbReference>
<evidence type="ECO:0000313" key="4">
    <source>
        <dbReference type="EMBL" id="EKB53385.1"/>
    </source>
</evidence>
<gene>
    <name evidence="4" type="ORF">HMPREF9706_01643</name>
</gene>
<name>K1LA97_9LACT</name>
<accession>K1LA97</accession>
<dbReference type="SMART" id="SM00460">
    <property type="entry name" value="TGc"/>
    <property type="match status" value="1"/>
</dbReference>
<dbReference type="HOGENOM" id="CLU_057059_0_0_9"/>
<comment type="caution">
    <text evidence="4">The sequence shown here is derived from an EMBL/GenBank/DDBJ whole genome shotgun (WGS) entry which is preliminary data.</text>
</comment>
<protein>
    <recommendedName>
        <fullName evidence="3">Transglutaminase-like domain-containing protein</fullName>
    </recommendedName>
</protein>
<dbReference type="PATRIC" id="fig|883111.3.peg.1662"/>
<dbReference type="Pfam" id="PF01841">
    <property type="entry name" value="Transglut_core"/>
    <property type="match status" value="1"/>
</dbReference>
<feature type="chain" id="PRO_5003850326" description="Transglutaminase-like domain-containing protein" evidence="2">
    <location>
        <begin position="23"/>
        <end position="372"/>
    </location>
</feature>
<keyword evidence="2" id="KW-0732">Signal</keyword>
<evidence type="ECO:0000259" key="3">
    <source>
        <dbReference type="SMART" id="SM00460"/>
    </source>
</evidence>
<dbReference type="AlphaFoldDB" id="K1LA97"/>
<dbReference type="RefSeq" id="WP_006908951.1">
    <property type="nucleotide sequence ID" value="NZ_JH932292.1"/>
</dbReference>
<reference evidence="4 5" key="1">
    <citation type="submission" date="2012-07" db="EMBL/GenBank/DDBJ databases">
        <title>The Genome Sequence of Facklamia hominis CCUG 36813.</title>
        <authorList>
            <consortium name="The Broad Institute Genome Sequencing Platform"/>
            <person name="Earl A."/>
            <person name="Ward D."/>
            <person name="Feldgarden M."/>
            <person name="Gevers D."/>
            <person name="Huys G."/>
            <person name="Walker B."/>
            <person name="Young S.K."/>
            <person name="Zeng Q."/>
            <person name="Gargeya S."/>
            <person name="Fitzgerald M."/>
            <person name="Haas B."/>
            <person name="Abouelleil A."/>
            <person name="Alvarado L."/>
            <person name="Arachchi H.M."/>
            <person name="Berlin A.M."/>
            <person name="Chapman S.B."/>
            <person name="Goldberg J."/>
            <person name="Griggs A."/>
            <person name="Gujja S."/>
            <person name="Hansen M."/>
            <person name="Howarth C."/>
            <person name="Imamovic A."/>
            <person name="Larimer J."/>
            <person name="McCowen C."/>
            <person name="Montmayeur A."/>
            <person name="Murphy C."/>
            <person name="Neiman D."/>
            <person name="Pearson M."/>
            <person name="Priest M."/>
            <person name="Roberts A."/>
            <person name="Saif S."/>
            <person name="Shea T."/>
            <person name="Sisk P."/>
            <person name="Sykes S."/>
            <person name="Wortman J."/>
            <person name="Nusbaum C."/>
            <person name="Birren B."/>
        </authorList>
    </citation>
    <scope>NUCLEOTIDE SEQUENCE [LARGE SCALE GENOMIC DNA]</scope>
    <source>
        <strain evidence="4 5">CCUG 36813</strain>
    </source>
</reference>
<dbReference type="Proteomes" id="UP000004465">
    <property type="component" value="Unassembled WGS sequence"/>
</dbReference>
<dbReference type="Gene3D" id="3.10.620.30">
    <property type="match status" value="1"/>
</dbReference>
<dbReference type="STRING" id="883111.HMPREF9706_01643"/>
<dbReference type="EMBL" id="AGZD01000013">
    <property type="protein sequence ID" value="EKB53385.1"/>
    <property type="molecule type" value="Genomic_DNA"/>
</dbReference>
<feature type="compositionally biased region" description="Low complexity" evidence="1">
    <location>
        <begin position="28"/>
        <end position="44"/>
    </location>
</feature>
<evidence type="ECO:0000313" key="5">
    <source>
        <dbReference type="Proteomes" id="UP000004465"/>
    </source>
</evidence>
<evidence type="ECO:0000256" key="1">
    <source>
        <dbReference type="SAM" id="MobiDB-lite"/>
    </source>
</evidence>
<feature type="domain" description="Transglutaminase-like" evidence="3">
    <location>
        <begin position="222"/>
        <end position="287"/>
    </location>
</feature>
<dbReference type="SUPFAM" id="SSF54001">
    <property type="entry name" value="Cysteine proteinases"/>
    <property type="match status" value="1"/>
</dbReference>
<proteinExistence type="predicted"/>
<dbReference type="OrthoDB" id="9804872at2"/>
<dbReference type="InterPro" id="IPR002931">
    <property type="entry name" value="Transglutaminase-like"/>
</dbReference>
<feature type="region of interest" description="Disordered" evidence="1">
    <location>
        <begin position="28"/>
        <end position="53"/>
    </location>
</feature>
<keyword evidence="5" id="KW-1185">Reference proteome</keyword>